<feature type="region of interest" description="Disordered" evidence="2">
    <location>
        <begin position="428"/>
        <end position="482"/>
    </location>
</feature>
<dbReference type="Proteomes" id="UP001445335">
    <property type="component" value="Unassembled WGS sequence"/>
</dbReference>
<sequence>MLPVEPDGSPPWLGVVPSIDEVCDDEEWPKRVRDWKRFWAAVNLWRKCLTMDVLDMDFLPSDAELAWLLLVDAKGDLRERRIAQALEAVEARRDELAALGAEPPAQPVVVQYEPPPATPPDPALVEDMVQKILATPSMRALTPDVLDWYYKDADERAAAVATTNFDELGARVWRAYMKHVAYLQSEDEAEEAEEVHRARQEELPMNRLRDELLEAGEEILAASDEADTEALRPLARAGKRGSAPPPDFDEQVLGYEIPAPAPERAPRSDPWEHWDEWDWRAYMQKRAARERRHAEYLDSQVYTRIWRGTNVSVTTDVRIMAREEFGEKPYKAHSHEEVMNCITLDGYAVPPERVGLHILDPEEGADYFQEGVRYSPDSAEFLESIGRMRPADAELLGHRDADAAASTTLDESFADLEGAAPAALPVLGAGGARRERDALDPPAQGGADGGGAPARWAQPAPPKSSYEDDDEDDDTGLSAVSG</sequence>
<evidence type="ECO:0000256" key="1">
    <source>
        <dbReference type="SAM" id="Coils"/>
    </source>
</evidence>
<comment type="caution">
    <text evidence="3">The sequence shown here is derived from an EMBL/GenBank/DDBJ whole genome shotgun (WGS) entry which is preliminary data.</text>
</comment>
<keyword evidence="1" id="KW-0175">Coiled coil</keyword>
<evidence type="ECO:0000313" key="4">
    <source>
        <dbReference type="Proteomes" id="UP001445335"/>
    </source>
</evidence>
<keyword evidence="4" id="KW-1185">Reference proteome</keyword>
<organism evidence="3 4">
    <name type="scientific">Elliptochloris bilobata</name>
    <dbReference type="NCBI Taxonomy" id="381761"/>
    <lineage>
        <taxon>Eukaryota</taxon>
        <taxon>Viridiplantae</taxon>
        <taxon>Chlorophyta</taxon>
        <taxon>core chlorophytes</taxon>
        <taxon>Trebouxiophyceae</taxon>
        <taxon>Trebouxiophyceae incertae sedis</taxon>
        <taxon>Elliptochloris clade</taxon>
        <taxon>Elliptochloris</taxon>
    </lineage>
</organism>
<proteinExistence type="predicted"/>
<dbReference type="AlphaFoldDB" id="A0AAW1QIH2"/>
<evidence type="ECO:0000256" key="2">
    <source>
        <dbReference type="SAM" id="MobiDB-lite"/>
    </source>
</evidence>
<evidence type="ECO:0000313" key="3">
    <source>
        <dbReference type="EMBL" id="KAK9821242.1"/>
    </source>
</evidence>
<accession>A0AAW1QIH2</accession>
<name>A0AAW1QIH2_9CHLO</name>
<feature type="coiled-coil region" evidence="1">
    <location>
        <begin position="182"/>
        <end position="225"/>
    </location>
</feature>
<dbReference type="EMBL" id="JALJOU010000105">
    <property type="protein sequence ID" value="KAK9821242.1"/>
    <property type="molecule type" value="Genomic_DNA"/>
</dbReference>
<protein>
    <submittedName>
        <fullName evidence="3">Uncharacterized protein</fullName>
    </submittedName>
</protein>
<gene>
    <name evidence="3" type="ORF">WJX81_008312</name>
</gene>
<reference evidence="3 4" key="1">
    <citation type="journal article" date="2024" name="Nat. Commun.">
        <title>Phylogenomics reveals the evolutionary origins of lichenization in chlorophyte algae.</title>
        <authorList>
            <person name="Puginier C."/>
            <person name="Libourel C."/>
            <person name="Otte J."/>
            <person name="Skaloud P."/>
            <person name="Haon M."/>
            <person name="Grisel S."/>
            <person name="Petersen M."/>
            <person name="Berrin J.G."/>
            <person name="Delaux P.M."/>
            <person name="Dal Grande F."/>
            <person name="Keller J."/>
        </authorList>
    </citation>
    <scope>NUCLEOTIDE SEQUENCE [LARGE SCALE GENOMIC DNA]</scope>
    <source>
        <strain evidence="3 4">SAG 245.80</strain>
    </source>
</reference>